<dbReference type="AlphaFoldDB" id="A0A1P8B2I1"/>
<keyword evidence="3" id="KW-1185">Reference proteome</keyword>
<dbReference type="KEGG" id="ath:AT2G03965"/>
<accession>A0A1P8B2I1</accession>
<sequence>MLRDQSSALTLESKKQKTAEESFTAARSSSLEAPTLLDLATEFQSMLTGIVSPPQIGRKTKVKLLNLIMLNVSQFGPGPRVLYIPCSPLDILSQPNRKVFGRSPTFIRPSERVRLVLSFLFIKPGGYFNSVVSLTRWIIVLNHSVSSIRDDASQLSRTFLEKRPWYVQLNSFSSPYTSMMDGSLSIGHGHQSSFASFIWLWHCDYLWRFPQTFFTLWPLIPSKSYLELFKSSYASTARAFIDHQLVRESSKLVFNHVYLLVSTDSPSLASFLKPITTLENSWNPYLYVPYNVLLLVCMNSPPLKF</sequence>
<dbReference type="GeneID" id="28717535"/>
<protein>
    <submittedName>
        <fullName evidence="2">Uncharacterized protein</fullName>
    </submittedName>
</protein>
<dbReference type="RefSeq" id="NP_001325225.1">
    <property type="nucleotide sequence ID" value="NM_001335208.1"/>
</dbReference>
<dbReference type="ExpressionAtlas" id="A0A1P8B2I1">
    <property type="expression patterns" value="baseline and differential"/>
</dbReference>
<evidence type="ECO:0000313" key="2">
    <source>
        <dbReference type="EMBL" id="ANM63114.1"/>
    </source>
</evidence>
<dbReference type="InParanoid" id="A0A1P8B2I1"/>
<evidence type="ECO:0000313" key="1">
    <source>
        <dbReference type="Araport" id="AT2G03965"/>
    </source>
</evidence>
<dbReference type="Araport" id="AT2G03965"/>
<organism evidence="2 3">
    <name type="scientific">Arabidopsis thaliana</name>
    <name type="common">Mouse-ear cress</name>
    <dbReference type="NCBI Taxonomy" id="3702"/>
    <lineage>
        <taxon>Eukaryota</taxon>
        <taxon>Viridiplantae</taxon>
        <taxon>Streptophyta</taxon>
        <taxon>Embryophyta</taxon>
        <taxon>Tracheophyta</taxon>
        <taxon>Spermatophyta</taxon>
        <taxon>Magnoliopsida</taxon>
        <taxon>eudicotyledons</taxon>
        <taxon>Gunneridae</taxon>
        <taxon>Pentapetalae</taxon>
        <taxon>rosids</taxon>
        <taxon>malvids</taxon>
        <taxon>Brassicales</taxon>
        <taxon>Brassicaceae</taxon>
        <taxon>Camelineae</taxon>
        <taxon>Arabidopsis</taxon>
    </lineage>
</organism>
<name>A0A1P8B2I1_ARATH</name>
<dbReference type="Proteomes" id="UP000006548">
    <property type="component" value="Chromosome 2"/>
</dbReference>
<evidence type="ECO:0000313" key="3">
    <source>
        <dbReference type="Proteomes" id="UP000006548"/>
    </source>
</evidence>
<proteinExistence type="predicted"/>
<reference evidence="3" key="2">
    <citation type="journal article" date="2017" name="Plant J.">
        <title>Araport11: a complete reannotation of the Arabidopsis thaliana reference genome.</title>
        <authorList>
            <person name="Cheng C.Y."/>
            <person name="Krishnakumar V."/>
            <person name="Chan A.P."/>
            <person name="Thibaud-Nissen F."/>
            <person name="Schobel S."/>
            <person name="Town C.D."/>
        </authorList>
    </citation>
    <scope>GENOME REANNOTATION</scope>
    <source>
        <strain evidence="3">cv. Columbia</strain>
    </source>
</reference>
<dbReference type="EMBL" id="CP002685">
    <property type="protein sequence ID" value="ANM63114.1"/>
    <property type="molecule type" value="Genomic_DNA"/>
</dbReference>
<gene>
    <name evidence="1 2" type="ordered locus">At2g03965</name>
</gene>
<dbReference type="TAIR" id="AT2G03965"/>
<reference evidence="2 3" key="1">
    <citation type="journal article" date="1999" name="Nature">
        <title>Sequence and analysis of chromosome 2 of the plant Arabidopsis thaliana.</title>
        <authorList>
            <person name="Lin X."/>
            <person name="Kaul S."/>
            <person name="Rounsley S."/>
            <person name="Shea T.P."/>
            <person name="Benito M.I."/>
            <person name="Town C.D."/>
            <person name="Fujii C.Y."/>
            <person name="Mason T."/>
            <person name="Bowman C.L."/>
            <person name="Barnstead M."/>
            <person name="Feldblyum T.V."/>
            <person name="Buell C.R."/>
            <person name="Ketchum K.A."/>
            <person name="Lee J."/>
            <person name="Ronning C.M."/>
            <person name="Koo H.L."/>
            <person name="Moffat K.S."/>
            <person name="Cronin L.A."/>
            <person name="Shen M."/>
            <person name="Pai G."/>
            <person name="Van Aken S."/>
            <person name="Umayam L."/>
            <person name="Tallon L.J."/>
            <person name="Gill J.E."/>
            <person name="Adams M.D."/>
            <person name="Carrera A.J."/>
            <person name="Creasy T.H."/>
            <person name="Goodman H.M."/>
            <person name="Somerville C.R."/>
            <person name="Copenhaver G.P."/>
            <person name="Preuss D."/>
            <person name="Nierman W.C."/>
            <person name="White O."/>
            <person name="Eisen J.A."/>
            <person name="Salzberg S.L."/>
            <person name="Fraser C.M."/>
            <person name="Venter J.C."/>
        </authorList>
    </citation>
    <scope>NUCLEOTIDE SEQUENCE [LARGE SCALE GENOMIC DNA]</scope>
    <source>
        <strain evidence="3">cv. Columbia</strain>
    </source>
</reference>